<keyword evidence="4" id="KW-1185">Reference proteome</keyword>
<evidence type="ECO:0000256" key="1">
    <source>
        <dbReference type="SAM" id="Phobius"/>
    </source>
</evidence>
<sequence length="293" mass="32041">MAIYHLSWDLFWFRIVDWNVAAGIGWRVFAIAIASSFLFLVGVSLVLANGNGFRWRAIAVRFAKIALAAAAVSVGTWFALGDQFVRFGILHCIALASLLALPFLRLPLPATMLGVAIVVSLPFWARADIFNQAGLLWTGLSTSPPAAVDYVPMVPWFAAVLLGVLVGRLAYSRGWLHRLGEWRARGAVSRFAALAGRHSLPVYLLHQPILFGLVWSAVALGLTQAPAEVEFLGNCRLSCSATQDAAICERACQCTLDGIKATGNWQRLIETPQDEELTRILRNTYTLCLAESD</sequence>
<feature type="transmembrane region" description="Helical" evidence="1">
    <location>
        <begin position="20"/>
        <end position="47"/>
    </location>
</feature>
<proteinExistence type="predicted"/>
<evidence type="ECO:0000313" key="3">
    <source>
        <dbReference type="EMBL" id="MBA5777903.1"/>
    </source>
</evidence>
<feature type="transmembrane region" description="Helical" evidence="1">
    <location>
        <begin position="111"/>
        <end position="130"/>
    </location>
</feature>
<reference evidence="3 4" key="1">
    <citation type="submission" date="2020-07" db="EMBL/GenBank/DDBJ databases">
        <title>Stappia sp., F7233, whole genome shotgun sequencing project.</title>
        <authorList>
            <person name="Jiang S."/>
            <person name="Liu Z.W."/>
            <person name="Du Z.J."/>
        </authorList>
    </citation>
    <scope>NUCLEOTIDE SEQUENCE [LARGE SCALE GENOMIC DNA]</scope>
    <source>
        <strain evidence="3 4">F7233</strain>
    </source>
</reference>
<name>A0A839AE01_9HYPH</name>
<accession>A0A839AE01</accession>
<protein>
    <submittedName>
        <fullName evidence="3">DUF1624 domain-containing protein</fullName>
    </submittedName>
</protein>
<keyword evidence="1" id="KW-1133">Transmembrane helix</keyword>
<comment type="caution">
    <text evidence="3">The sequence shown here is derived from an EMBL/GenBank/DDBJ whole genome shotgun (WGS) entry which is preliminary data.</text>
</comment>
<keyword evidence="1" id="KW-0812">Transmembrane</keyword>
<evidence type="ECO:0000313" key="4">
    <source>
        <dbReference type="Proteomes" id="UP000541109"/>
    </source>
</evidence>
<dbReference type="Proteomes" id="UP000541109">
    <property type="component" value="Unassembled WGS sequence"/>
</dbReference>
<keyword evidence="1" id="KW-0472">Membrane</keyword>
<feature type="domain" description="Heparan-alpha-glucosaminide N-acetyltransferase catalytic" evidence="2">
    <location>
        <begin position="1"/>
        <end position="208"/>
    </location>
</feature>
<dbReference type="Pfam" id="PF07786">
    <property type="entry name" value="HGSNAT_cat"/>
    <property type="match status" value="1"/>
</dbReference>
<feature type="transmembrane region" description="Helical" evidence="1">
    <location>
        <begin position="84"/>
        <end position="104"/>
    </location>
</feature>
<organism evidence="3 4">
    <name type="scientific">Stappia albiluteola</name>
    <dbReference type="NCBI Taxonomy" id="2758565"/>
    <lineage>
        <taxon>Bacteria</taxon>
        <taxon>Pseudomonadati</taxon>
        <taxon>Pseudomonadota</taxon>
        <taxon>Alphaproteobacteria</taxon>
        <taxon>Hyphomicrobiales</taxon>
        <taxon>Stappiaceae</taxon>
        <taxon>Stappia</taxon>
    </lineage>
</organism>
<dbReference type="EMBL" id="JACFXV010000053">
    <property type="protein sequence ID" value="MBA5777903.1"/>
    <property type="molecule type" value="Genomic_DNA"/>
</dbReference>
<feature type="transmembrane region" description="Helical" evidence="1">
    <location>
        <begin position="150"/>
        <end position="171"/>
    </location>
</feature>
<dbReference type="AlphaFoldDB" id="A0A839AE01"/>
<evidence type="ECO:0000259" key="2">
    <source>
        <dbReference type="Pfam" id="PF07786"/>
    </source>
</evidence>
<feature type="transmembrane region" description="Helical" evidence="1">
    <location>
        <begin position="59"/>
        <end position="78"/>
    </location>
</feature>
<dbReference type="InterPro" id="IPR012429">
    <property type="entry name" value="HGSNAT_cat"/>
</dbReference>
<gene>
    <name evidence="3" type="ORF">H2509_12295</name>
</gene>